<dbReference type="InterPro" id="IPR011009">
    <property type="entry name" value="Kinase-like_dom_sf"/>
</dbReference>
<dbReference type="PROSITE" id="PS00108">
    <property type="entry name" value="PROTEIN_KINASE_ST"/>
    <property type="match status" value="1"/>
</dbReference>
<reference evidence="9" key="1">
    <citation type="submission" date="2016-10" db="EMBL/GenBank/DDBJ databases">
        <authorList>
            <person name="Varghese N."/>
            <person name="Submissions S."/>
        </authorList>
    </citation>
    <scope>NUCLEOTIDE SEQUENCE [LARGE SCALE GENOMIC DNA]</scope>
    <source>
        <strain evidence="9">DSM 44234</strain>
    </source>
</reference>
<keyword evidence="4" id="KW-0547">Nucleotide-binding</keyword>
<dbReference type="RefSeq" id="WP_074850551.1">
    <property type="nucleotide sequence ID" value="NZ_FNSA01000003.1"/>
</dbReference>
<dbReference type="Gene3D" id="1.10.510.10">
    <property type="entry name" value="Transferase(Phosphotransferase) domain 1"/>
    <property type="match status" value="1"/>
</dbReference>
<dbReference type="GO" id="GO:0005524">
    <property type="term" value="F:ATP binding"/>
    <property type="evidence" value="ECO:0007669"/>
    <property type="project" value="UniProtKB-KW"/>
</dbReference>
<keyword evidence="3" id="KW-0808">Transferase</keyword>
<dbReference type="Gene3D" id="3.30.200.20">
    <property type="entry name" value="Phosphorylase Kinase, domain 1"/>
    <property type="match status" value="1"/>
</dbReference>
<feature type="domain" description="Protein kinase" evidence="7">
    <location>
        <begin position="12"/>
        <end position="281"/>
    </location>
</feature>
<evidence type="ECO:0000256" key="1">
    <source>
        <dbReference type="ARBA" id="ARBA00012513"/>
    </source>
</evidence>
<dbReference type="InterPro" id="IPR015943">
    <property type="entry name" value="WD40/YVTN_repeat-like_dom_sf"/>
</dbReference>
<evidence type="ECO:0000256" key="4">
    <source>
        <dbReference type="ARBA" id="ARBA00022741"/>
    </source>
</evidence>
<evidence type="ECO:0000256" key="2">
    <source>
        <dbReference type="ARBA" id="ARBA00022527"/>
    </source>
</evidence>
<dbReference type="Proteomes" id="UP000182241">
    <property type="component" value="Unassembled WGS sequence"/>
</dbReference>
<sequence length="689" mass="72875">MDQGESPEIGGYRIIRQLGSGGMGAVYLVQHPTLPRQEALKLLDNAISRDEDFRARFTREADLLAGLSHPNIVTLHNRGESEDGRLWLTMEYVDGIDAAALVRTEGPMPLDVALPVLIGAASALDYTYQRKAITHRDVKPANILVTFHAGRVEQVKLADFGIAKAMGESTSLTSTGITVGTMAFISPEAITDSTNITGAADQYSLAATAYALLTGAGPFESVGAPALMYDHLNTPVPSILARRPDLPAGVDLVFERALAKNPKDRYASCREFTLALKKSSVGQMRTSVTPIQSTIHHVQALPKALAQQPKGIDEAETEVARQPKRNGRSHTRAALAGVVIIGAVALSATALAVMRATGNSESPQELALVKTITVDMNSSSLMRTKGATGDVYLLGDEDGSVWSLSPTTYRSTVLLKANCARGAGLAASVDTQTAMRFCPDNNSVDVFDPGSGVNRASVAVAGRPTNAVVASSGNLAYVTSYDAKTFSNAVTRVNLTDESTAVLPKLRTLVPKLATNSDGSVLYANAVSDNYSYSKLSSVLRSAGEVSLSLEGTASSIATATDGGAVFVAIGYNSLQSTGSDQRRRVSVFDSSRSNALEYIDIQDAEGLVLSPDGGLLAVVTESRDRSSVVYLVDVKSRSIAGQRSIARESSSRATLVFDGSGRNIVVAYGSRPGEKVQTKINVLDATRR</sequence>
<dbReference type="GO" id="GO:0004674">
    <property type="term" value="F:protein serine/threonine kinase activity"/>
    <property type="evidence" value="ECO:0007669"/>
    <property type="project" value="UniProtKB-KW"/>
</dbReference>
<dbReference type="PROSITE" id="PS50011">
    <property type="entry name" value="PROTEIN_KINASE_DOM"/>
    <property type="match status" value="1"/>
</dbReference>
<organism evidence="8 9">
    <name type="scientific">Tsukamurella tyrosinosolvens</name>
    <dbReference type="NCBI Taxonomy" id="57704"/>
    <lineage>
        <taxon>Bacteria</taxon>
        <taxon>Bacillati</taxon>
        <taxon>Actinomycetota</taxon>
        <taxon>Actinomycetes</taxon>
        <taxon>Mycobacteriales</taxon>
        <taxon>Tsukamurellaceae</taxon>
        <taxon>Tsukamurella</taxon>
    </lineage>
</organism>
<dbReference type="Gene3D" id="2.130.10.10">
    <property type="entry name" value="YVTN repeat-like/Quinoprotein amine dehydrogenase"/>
    <property type="match status" value="1"/>
</dbReference>
<dbReference type="InterPro" id="IPR011044">
    <property type="entry name" value="Quino_amine_DH_bsu"/>
</dbReference>
<evidence type="ECO:0000256" key="5">
    <source>
        <dbReference type="ARBA" id="ARBA00022777"/>
    </source>
</evidence>
<proteinExistence type="predicted"/>
<dbReference type="AlphaFoldDB" id="A0A1H4TIZ2"/>
<accession>A0A1H4TIZ2</accession>
<dbReference type="SMART" id="SM00220">
    <property type="entry name" value="S_TKc"/>
    <property type="match status" value="1"/>
</dbReference>
<evidence type="ECO:0000256" key="3">
    <source>
        <dbReference type="ARBA" id="ARBA00022679"/>
    </source>
</evidence>
<dbReference type="SUPFAM" id="SSF56112">
    <property type="entry name" value="Protein kinase-like (PK-like)"/>
    <property type="match status" value="1"/>
</dbReference>
<dbReference type="STRING" id="57704.SAMN04489793_2604"/>
<dbReference type="PANTHER" id="PTHR43289:SF6">
    <property type="entry name" value="SERINE_THREONINE-PROTEIN KINASE NEKL-3"/>
    <property type="match status" value="1"/>
</dbReference>
<name>A0A1H4TIZ2_TSUTY</name>
<protein>
    <recommendedName>
        <fullName evidence="1">non-specific serine/threonine protein kinase</fullName>
        <ecNumber evidence="1">2.7.11.1</ecNumber>
    </recommendedName>
</protein>
<dbReference type="CDD" id="cd14014">
    <property type="entry name" value="STKc_PknB_like"/>
    <property type="match status" value="1"/>
</dbReference>
<keyword evidence="2" id="KW-0723">Serine/threonine-protein kinase</keyword>
<dbReference type="EMBL" id="FNSA01000003">
    <property type="protein sequence ID" value="SEC56220.1"/>
    <property type="molecule type" value="Genomic_DNA"/>
</dbReference>
<keyword evidence="6" id="KW-0067">ATP-binding</keyword>
<dbReference type="Pfam" id="PF00069">
    <property type="entry name" value="Pkinase"/>
    <property type="match status" value="1"/>
</dbReference>
<dbReference type="PANTHER" id="PTHR43289">
    <property type="entry name" value="MITOGEN-ACTIVATED PROTEIN KINASE KINASE KINASE 20-RELATED"/>
    <property type="match status" value="1"/>
</dbReference>
<evidence type="ECO:0000313" key="8">
    <source>
        <dbReference type="EMBL" id="SEC56220.1"/>
    </source>
</evidence>
<keyword evidence="9" id="KW-1185">Reference proteome</keyword>
<dbReference type="EC" id="2.7.11.1" evidence="1"/>
<dbReference type="InterPro" id="IPR008271">
    <property type="entry name" value="Ser/Thr_kinase_AS"/>
</dbReference>
<evidence type="ECO:0000313" key="9">
    <source>
        <dbReference type="Proteomes" id="UP000182241"/>
    </source>
</evidence>
<evidence type="ECO:0000256" key="6">
    <source>
        <dbReference type="ARBA" id="ARBA00022840"/>
    </source>
</evidence>
<keyword evidence="5 8" id="KW-0418">Kinase</keyword>
<gene>
    <name evidence="8" type="ORF">SAMN04489793_2604</name>
</gene>
<dbReference type="InterPro" id="IPR000719">
    <property type="entry name" value="Prot_kinase_dom"/>
</dbReference>
<evidence type="ECO:0000259" key="7">
    <source>
        <dbReference type="PROSITE" id="PS50011"/>
    </source>
</evidence>
<dbReference type="SUPFAM" id="SSF50969">
    <property type="entry name" value="YVTN repeat-like/Quinoprotein amine dehydrogenase"/>
    <property type="match status" value="1"/>
</dbReference>